<dbReference type="InterPro" id="IPR019012">
    <property type="entry name" value="RNA_cap_Gua-N2-MeTrfase"/>
</dbReference>
<dbReference type="CDD" id="cd02440">
    <property type="entry name" value="AdoMet_MTases"/>
    <property type="match status" value="1"/>
</dbReference>
<evidence type="ECO:0000256" key="1">
    <source>
        <dbReference type="ARBA" id="ARBA00018517"/>
    </source>
</evidence>
<comment type="similarity">
    <text evidence="2">Belongs to the methyltransferase superfamily. Trimethylguanosine synthase family.</text>
</comment>
<name>A0A0F9WWA4_TRIHA</name>
<dbReference type="GO" id="GO:0071164">
    <property type="term" value="F:RNA cap trimethylguanosine synthase activity"/>
    <property type="evidence" value="ECO:0007669"/>
    <property type="project" value="TreeGrafter"/>
</dbReference>
<dbReference type="InterPro" id="IPR055499">
    <property type="entry name" value="DUF7071"/>
</dbReference>
<dbReference type="PANTHER" id="PTHR14741:SF32">
    <property type="entry name" value="TRIMETHYLGUANOSINE SYNTHASE"/>
    <property type="match status" value="1"/>
</dbReference>
<dbReference type="AlphaFoldDB" id="A0A0F9WWA4"/>
<evidence type="ECO:0000256" key="4">
    <source>
        <dbReference type="ARBA" id="ARBA00048740"/>
    </source>
</evidence>
<evidence type="ECO:0000256" key="5">
    <source>
        <dbReference type="ARBA" id="ARBA00048763"/>
    </source>
</evidence>
<dbReference type="FunFam" id="3.40.50.150:FF:000270">
    <property type="entry name" value="RNA methylase family protein"/>
    <property type="match status" value="1"/>
</dbReference>
<evidence type="ECO:0000313" key="9">
    <source>
        <dbReference type="EMBL" id="KKO97430.1"/>
    </source>
</evidence>
<dbReference type="InterPro" id="IPR029063">
    <property type="entry name" value="SAM-dependent_MTases_sf"/>
</dbReference>
<dbReference type="Gene3D" id="3.40.50.150">
    <property type="entry name" value="Vaccinia Virus protein VP39"/>
    <property type="match status" value="1"/>
</dbReference>
<dbReference type="Proteomes" id="UP000034112">
    <property type="component" value="Unassembled WGS sequence"/>
</dbReference>
<dbReference type="OMA" id="KALCIYY"/>
<dbReference type="Pfam" id="PF23257">
    <property type="entry name" value="DUF7071"/>
    <property type="match status" value="1"/>
</dbReference>
<comment type="catalytic activity">
    <reaction evidence="5">
        <text>a 5'-end (N(2),N(7)-dimethyl 5'-triphosphoguanosine)-ribonucleoside in snRNA + S-adenosyl-L-methionine = a 5'-end (N(2),N(2),N(7)-trimethyl 5'-triphosphoguanosine)-ribonucleoside in snRNA + S-adenosyl-L-homocysteine + H(+)</text>
        <dbReference type="Rhea" id="RHEA:78479"/>
        <dbReference type="Rhea" id="RHEA-COMP:19087"/>
        <dbReference type="Rhea" id="RHEA-COMP:19089"/>
        <dbReference type="ChEBI" id="CHEBI:15378"/>
        <dbReference type="ChEBI" id="CHEBI:57856"/>
        <dbReference type="ChEBI" id="CHEBI:59789"/>
        <dbReference type="ChEBI" id="CHEBI:167623"/>
        <dbReference type="ChEBI" id="CHEBI:172880"/>
    </reaction>
    <physiologicalReaction direction="left-to-right" evidence="5">
        <dbReference type="Rhea" id="RHEA:78480"/>
    </physiologicalReaction>
</comment>
<dbReference type="Pfam" id="PF09445">
    <property type="entry name" value="Methyltransf_15"/>
    <property type="match status" value="1"/>
</dbReference>
<dbReference type="PANTHER" id="PTHR14741">
    <property type="entry name" value="S-ADENOSYLMETHIONINE-DEPENDENT METHYLTRANSFERASE RELATED"/>
    <property type="match status" value="1"/>
</dbReference>
<dbReference type="SUPFAM" id="SSF53335">
    <property type="entry name" value="S-adenosyl-L-methionine-dependent methyltransferases"/>
    <property type="match status" value="1"/>
</dbReference>
<comment type="catalytic activity">
    <reaction evidence="3">
        <text>a 5'-end (N(2),N(7)-dimethyl 5'-triphosphoguanosine)-ribonucleoside in snoRNA + S-adenosyl-L-methionine = a 5'-end (N(2),N(2),N(7)-trimethyl 5'-triphosphoguanosine)-ribonucleoside in snoRNA + S-adenosyl-L-homocysteine + H(+)</text>
        <dbReference type="Rhea" id="RHEA:78507"/>
        <dbReference type="Rhea" id="RHEA-COMP:19088"/>
        <dbReference type="Rhea" id="RHEA-COMP:19090"/>
        <dbReference type="ChEBI" id="CHEBI:15378"/>
        <dbReference type="ChEBI" id="CHEBI:57856"/>
        <dbReference type="ChEBI" id="CHEBI:59789"/>
        <dbReference type="ChEBI" id="CHEBI:167623"/>
        <dbReference type="ChEBI" id="CHEBI:172880"/>
    </reaction>
    <physiologicalReaction direction="left-to-right" evidence="3">
        <dbReference type="Rhea" id="RHEA:78508"/>
    </physiologicalReaction>
</comment>
<dbReference type="GO" id="GO:0005634">
    <property type="term" value="C:nucleus"/>
    <property type="evidence" value="ECO:0007669"/>
    <property type="project" value="TreeGrafter"/>
</dbReference>
<protein>
    <recommendedName>
        <fullName evidence="1">Trimethylguanosine synthase</fullName>
    </recommendedName>
    <alternativeName>
        <fullName evidence="7">Cap-specific guanine-N(2) methyltransferase</fullName>
    </alternativeName>
</protein>
<sequence length="349" mass="38925">MSADENVPADAIEQQLARDMLGPYVDAPTAQLLLPQARQMPQIAWQIIRNALEQNPQARDDINCLTELLATGGQVANGINTDRLDTSAVAEPSDFLLKPAERLPLTEECHHYTGKHEVPWDIQKYFSQRYSIFSYYDSGVHMTDDAWFGVTPEPVANQIAYELSEDHYDPEKTILIDAFSGAGGNTIAFALSERWSRIIAIERDPATLACAQHNAEIYGVEPGSVTWILGDSFEYLDQLVNNPEKLHPDLRVDLQTTMVFASPPWGGPGYRTDEIFDLSTMQPYSLNQLHEAYKKMNHVLFLPRTSDIRQIAKLAPEGEKLEVIQYCAEGASKAMGVYIPAEKPPASSV</sequence>
<organism evidence="9 10">
    <name type="scientific">Trichoderma harzianum</name>
    <name type="common">Hypocrea lixii</name>
    <dbReference type="NCBI Taxonomy" id="5544"/>
    <lineage>
        <taxon>Eukaryota</taxon>
        <taxon>Fungi</taxon>
        <taxon>Dikarya</taxon>
        <taxon>Ascomycota</taxon>
        <taxon>Pezizomycotina</taxon>
        <taxon>Sordariomycetes</taxon>
        <taxon>Hypocreomycetidae</taxon>
        <taxon>Hypocreales</taxon>
        <taxon>Hypocreaceae</taxon>
        <taxon>Trichoderma</taxon>
    </lineage>
</organism>
<gene>
    <name evidence="9" type="ORF">THAR02_10464</name>
</gene>
<evidence type="ECO:0000256" key="2">
    <source>
        <dbReference type="ARBA" id="ARBA00025783"/>
    </source>
</evidence>
<evidence type="ECO:0000256" key="3">
    <source>
        <dbReference type="ARBA" id="ARBA00047418"/>
    </source>
</evidence>
<evidence type="ECO:0000259" key="8">
    <source>
        <dbReference type="Pfam" id="PF23257"/>
    </source>
</evidence>
<comment type="catalytic activity">
    <reaction evidence="6">
        <text>a 5'-end (N(7)-methyl 5'-triphosphoguanosine)-ribonucleoside in snRNA + S-adenosyl-L-methionine = a 5'-end (N(2),N(7)-dimethyl 5'-triphosphoguanosine)-ribonucleoside in snRNA + S-adenosyl-L-homocysteine + H(+)</text>
        <dbReference type="Rhea" id="RHEA:78471"/>
        <dbReference type="Rhea" id="RHEA-COMP:19085"/>
        <dbReference type="Rhea" id="RHEA-COMP:19087"/>
        <dbReference type="ChEBI" id="CHEBI:15378"/>
        <dbReference type="ChEBI" id="CHEBI:57856"/>
        <dbReference type="ChEBI" id="CHEBI:59789"/>
        <dbReference type="ChEBI" id="CHEBI:156461"/>
        <dbReference type="ChEBI" id="CHEBI:172880"/>
    </reaction>
    <physiologicalReaction direction="left-to-right" evidence="6">
        <dbReference type="Rhea" id="RHEA:78472"/>
    </physiologicalReaction>
</comment>
<feature type="domain" description="DUF7071" evidence="8">
    <location>
        <begin position="14"/>
        <end position="75"/>
    </location>
</feature>
<accession>A0A0F9WWA4</accession>
<dbReference type="EMBL" id="JOKZ01000568">
    <property type="protein sequence ID" value="KKO97430.1"/>
    <property type="molecule type" value="Genomic_DNA"/>
</dbReference>
<evidence type="ECO:0000256" key="6">
    <source>
        <dbReference type="ARBA" id="ARBA00049075"/>
    </source>
</evidence>
<evidence type="ECO:0000256" key="7">
    <source>
        <dbReference type="ARBA" id="ARBA00049790"/>
    </source>
</evidence>
<dbReference type="OrthoDB" id="194443at2759"/>
<comment type="caution">
    <text evidence="9">The sequence shown here is derived from an EMBL/GenBank/DDBJ whole genome shotgun (WGS) entry which is preliminary data.</text>
</comment>
<reference evidence="10" key="1">
    <citation type="journal article" date="2015" name="Genome Announc.">
        <title>Draft whole-genome sequence of the biocontrol agent Trichoderma harzianum T6776.</title>
        <authorList>
            <person name="Baroncelli R."/>
            <person name="Piaggeschi G."/>
            <person name="Fiorini L."/>
            <person name="Bertolini E."/>
            <person name="Zapparata A."/>
            <person name="Pe M.E."/>
            <person name="Sarrocco S."/>
            <person name="Vannacci G."/>
        </authorList>
    </citation>
    <scope>NUCLEOTIDE SEQUENCE [LARGE SCALE GENOMIC DNA]</scope>
    <source>
        <strain evidence="10">T6776</strain>
    </source>
</reference>
<evidence type="ECO:0000313" key="10">
    <source>
        <dbReference type="Proteomes" id="UP000034112"/>
    </source>
</evidence>
<comment type="catalytic activity">
    <reaction evidence="4">
        <text>a 5'-end (N(7)-methyl 5'-triphosphoguanosine)-ribonucleoside in snoRNA + S-adenosyl-L-methionine = a 5'-end (N(2),N(7)-dimethyl 5'-triphosphoguanosine)-ribonucleoside in snoRNA + S-adenosyl-L-homocysteine + H(+)</text>
        <dbReference type="Rhea" id="RHEA:78475"/>
        <dbReference type="Rhea" id="RHEA-COMP:19086"/>
        <dbReference type="Rhea" id="RHEA-COMP:19088"/>
        <dbReference type="ChEBI" id="CHEBI:15378"/>
        <dbReference type="ChEBI" id="CHEBI:57856"/>
        <dbReference type="ChEBI" id="CHEBI:59789"/>
        <dbReference type="ChEBI" id="CHEBI:156461"/>
        <dbReference type="ChEBI" id="CHEBI:172880"/>
    </reaction>
    <physiologicalReaction direction="left-to-right" evidence="4">
        <dbReference type="Rhea" id="RHEA:78476"/>
    </physiologicalReaction>
</comment>
<proteinExistence type="inferred from homology"/>